<dbReference type="AlphaFoldDB" id="A0AAN0JBZ7"/>
<feature type="domain" description="Fibronectin type-III" evidence="2">
    <location>
        <begin position="1"/>
        <end position="94"/>
    </location>
</feature>
<name>A0AAN0JBZ7_AMPQE</name>
<dbReference type="InterPro" id="IPR013783">
    <property type="entry name" value="Ig-like_fold"/>
</dbReference>
<dbReference type="InterPro" id="IPR003961">
    <property type="entry name" value="FN3_dom"/>
</dbReference>
<dbReference type="Proteomes" id="UP000007879">
    <property type="component" value="Unassembled WGS sequence"/>
</dbReference>
<proteinExistence type="predicted"/>
<dbReference type="SUPFAM" id="SSF49265">
    <property type="entry name" value="Fibronectin type III"/>
    <property type="match status" value="1"/>
</dbReference>
<dbReference type="Gene3D" id="2.60.40.10">
    <property type="entry name" value="Immunoglobulins"/>
    <property type="match status" value="1"/>
</dbReference>
<keyword evidence="1" id="KW-0472">Membrane</keyword>
<keyword evidence="1" id="KW-1133">Transmembrane helix</keyword>
<dbReference type="RefSeq" id="XP_019854223.1">
    <property type="nucleotide sequence ID" value="XM_019998664.1"/>
</dbReference>
<reference evidence="3" key="2">
    <citation type="submission" date="2024-06" db="UniProtKB">
        <authorList>
            <consortium name="EnsemblMetazoa"/>
        </authorList>
    </citation>
    <scope>IDENTIFICATION</scope>
</reference>
<dbReference type="CDD" id="cd00063">
    <property type="entry name" value="FN3"/>
    <property type="match status" value="1"/>
</dbReference>
<evidence type="ECO:0000256" key="1">
    <source>
        <dbReference type="SAM" id="Phobius"/>
    </source>
</evidence>
<accession>A0AAN0JBZ7</accession>
<evidence type="ECO:0000259" key="2">
    <source>
        <dbReference type="PROSITE" id="PS50853"/>
    </source>
</evidence>
<sequence length="200" mass="22451">MNTTWAVISWSVPSYIPSDYPIITYEIGYHFLQSRNCTVASFANESLEFFCIVSTFTNITGLNKSTCYIFGVRAYTVKGHGYWKFITNETLELPSVPTVTVTYTVTSTPIITSSASNIAFGMSALVGVLFIVLTVSIVINICLIILRMKSNSVKHTRSDDDIAMQVCEPYDLHKTKLREEESVYDECDMSPDAVYEIMPQ</sequence>
<organism evidence="3 4">
    <name type="scientific">Amphimedon queenslandica</name>
    <name type="common">Sponge</name>
    <dbReference type="NCBI Taxonomy" id="400682"/>
    <lineage>
        <taxon>Eukaryota</taxon>
        <taxon>Metazoa</taxon>
        <taxon>Porifera</taxon>
        <taxon>Demospongiae</taxon>
        <taxon>Heteroscleromorpha</taxon>
        <taxon>Haplosclerida</taxon>
        <taxon>Niphatidae</taxon>
        <taxon>Amphimedon</taxon>
    </lineage>
</organism>
<evidence type="ECO:0000313" key="3">
    <source>
        <dbReference type="EnsemblMetazoa" id="XP_019854223.1"/>
    </source>
</evidence>
<reference evidence="4" key="1">
    <citation type="journal article" date="2010" name="Nature">
        <title>The Amphimedon queenslandica genome and the evolution of animal complexity.</title>
        <authorList>
            <person name="Srivastava M."/>
            <person name="Simakov O."/>
            <person name="Chapman J."/>
            <person name="Fahey B."/>
            <person name="Gauthier M.E."/>
            <person name="Mitros T."/>
            <person name="Richards G.S."/>
            <person name="Conaco C."/>
            <person name="Dacre M."/>
            <person name="Hellsten U."/>
            <person name="Larroux C."/>
            <person name="Putnam N.H."/>
            <person name="Stanke M."/>
            <person name="Adamska M."/>
            <person name="Darling A."/>
            <person name="Degnan S.M."/>
            <person name="Oakley T.H."/>
            <person name="Plachetzki D.C."/>
            <person name="Zhai Y."/>
            <person name="Adamski M."/>
            <person name="Calcino A."/>
            <person name="Cummins S.F."/>
            <person name="Goodstein D.M."/>
            <person name="Harris C."/>
            <person name="Jackson D.J."/>
            <person name="Leys S.P."/>
            <person name="Shu S."/>
            <person name="Woodcroft B.J."/>
            <person name="Vervoort M."/>
            <person name="Kosik K.S."/>
            <person name="Manning G."/>
            <person name="Degnan B.M."/>
            <person name="Rokhsar D.S."/>
        </authorList>
    </citation>
    <scope>NUCLEOTIDE SEQUENCE [LARGE SCALE GENOMIC DNA]</scope>
</reference>
<feature type="transmembrane region" description="Helical" evidence="1">
    <location>
        <begin position="118"/>
        <end position="146"/>
    </location>
</feature>
<dbReference type="PROSITE" id="PS50853">
    <property type="entry name" value="FN3"/>
    <property type="match status" value="1"/>
</dbReference>
<protein>
    <recommendedName>
        <fullName evidence="2">Fibronectin type-III domain-containing protein</fullName>
    </recommendedName>
</protein>
<keyword evidence="4" id="KW-1185">Reference proteome</keyword>
<dbReference type="InterPro" id="IPR036116">
    <property type="entry name" value="FN3_sf"/>
</dbReference>
<dbReference type="EnsemblMetazoa" id="XM_019998664.1">
    <property type="protein sequence ID" value="XP_019854223.1"/>
    <property type="gene ID" value="LOC109583356"/>
</dbReference>
<evidence type="ECO:0000313" key="4">
    <source>
        <dbReference type="Proteomes" id="UP000007879"/>
    </source>
</evidence>
<keyword evidence="1" id="KW-0812">Transmembrane</keyword>
<dbReference type="KEGG" id="aqu:109583356"/>
<dbReference type="GeneID" id="109583356"/>